<comment type="similarity">
    <text evidence="2">Belongs to the class-I pyridoxal-phosphate-dependent aminotransferase family.</text>
</comment>
<comment type="cofactor">
    <cofactor evidence="1">
        <name>pyridoxal 5'-phosphate</name>
        <dbReference type="ChEBI" id="CHEBI:597326"/>
    </cofactor>
</comment>
<dbReference type="Gene3D" id="3.90.1150.10">
    <property type="entry name" value="Aspartate Aminotransferase, domain 1"/>
    <property type="match status" value="1"/>
</dbReference>
<dbReference type="Proteomes" id="UP000095431">
    <property type="component" value="Unassembled WGS sequence"/>
</dbReference>
<dbReference type="PROSITE" id="PS50943">
    <property type="entry name" value="HTH_CROC1"/>
    <property type="match status" value="1"/>
</dbReference>
<dbReference type="Pfam" id="PF00155">
    <property type="entry name" value="Aminotran_1_2"/>
    <property type="match status" value="1"/>
</dbReference>
<keyword evidence="5" id="KW-0663">Pyridoxal phosphate</keyword>
<dbReference type="EMBL" id="CYZN01000013">
    <property type="protein sequence ID" value="CUO19511.1"/>
    <property type="molecule type" value="Genomic_DNA"/>
</dbReference>
<dbReference type="InterPro" id="IPR001387">
    <property type="entry name" value="Cro/C1-type_HTH"/>
</dbReference>
<evidence type="ECO:0000313" key="9">
    <source>
        <dbReference type="Proteomes" id="UP000095431"/>
    </source>
</evidence>
<sequence>MNNIFAERLKKAMEQKNMKQIDLVKKAAEQGVKLGKSHVSQYLSGKTTPRSEILNFLATTLGVETEWLKGTDVSVDTLKKETNEAGIQMENMKFDYNYNNMKENTRETVEEVQVREFKKSSKLNNVLYDVRGPVVEEAARMENAGTQVLKLNIGNPAPFGFRTPDEVIYDMRQQLTECEGYSPAKGLFSARKAIMQYAQLKKLPNVSIEDIYTGNGVSELINLCMSALLDNGDEILIPSPDYPLWTACATLAGGKAVHYICDEQAEWYPDMDDIRKKITSRTKAIVIINPNNPTGALYPREILQQIVDIAREHHLIIFSDEIYDRLVMDGAEHISIASMAPDLFCVTFSGLSKSHMIAGFRIGWMILSGNKAVAKDYIEGIKMLSNMRLCSNVPAQSIVQTALGGHQSVESYIVPGGRIYEQREFIYNALTDIPGITAVKPKAAFYMFPKIDTKKFNIVNDEKFALDLLKEKKILLVHGGGFNWHQPDHFRVVYLPRIEVLKEAAGKIRDFLEYYQQEI</sequence>
<keyword evidence="3 8" id="KW-0032">Aminotransferase</keyword>
<dbReference type="Pfam" id="PF01381">
    <property type="entry name" value="HTH_3"/>
    <property type="match status" value="1"/>
</dbReference>
<dbReference type="eggNOG" id="COG0436">
    <property type="taxonomic scope" value="Bacteria"/>
</dbReference>
<feature type="domain" description="HTH cro/C1-type" evidence="7">
    <location>
        <begin position="9"/>
        <end position="68"/>
    </location>
</feature>
<dbReference type="CDD" id="cd00093">
    <property type="entry name" value="HTH_XRE"/>
    <property type="match status" value="1"/>
</dbReference>
<dbReference type="InterPro" id="IPR010982">
    <property type="entry name" value="Lambda_DNA-bd_dom_sf"/>
</dbReference>
<evidence type="ECO:0000256" key="5">
    <source>
        <dbReference type="ARBA" id="ARBA00022898"/>
    </source>
</evidence>
<evidence type="ECO:0000256" key="1">
    <source>
        <dbReference type="ARBA" id="ARBA00001933"/>
    </source>
</evidence>
<keyword evidence="4 8" id="KW-0808">Transferase</keyword>
<reference evidence="8 9" key="1">
    <citation type="submission" date="2015-09" db="EMBL/GenBank/DDBJ databases">
        <authorList>
            <consortium name="Pathogen Informatics"/>
        </authorList>
    </citation>
    <scope>NUCLEOTIDE SEQUENCE [LARGE SCALE GENOMIC DNA]</scope>
    <source>
        <strain evidence="8 9">2789STDY5834863</strain>
    </source>
</reference>
<accession>A0A174D1H2</accession>
<dbReference type="InterPro" id="IPR015424">
    <property type="entry name" value="PyrdxlP-dep_Trfase"/>
</dbReference>
<evidence type="ECO:0000256" key="2">
    <source>
        <dbReference type="ARBA" id="ARBA00007441"/>
    </source>
</evidence>
<dbReference type="Gene3D" id="1.10.260.40">
    <property type="entry name" value="lambda repressor-like DNA-binding domains"/>
    <property type="match status" value="1"/>
</dbReference>
<evidence type="ECO:0000256" key="6">
    <source>
        <dbReference type="ARBA" id="ARBA00026106"/>
    </source>
</evidence>
<dbReference type="EC" id="2.6.1.2" evidence="6"/>
<dbReference type="CDD" id="cd00609">
    <property type="entry name" value="AAT_like"/>
    <property type="match status" value="1"/>
</dbReference>
<dbReference type="InterPro" id="IPR015422">
    <property type="entry name" value="PyrdxlP-dep_Trfase_small"/>
</dbReference>
<dbReference type="PANTHER" id="PTHR43488">
    <property type="entry name" value="GLUTAMATE-PYRUVATE AMINOTRANSFERASE ALAA"/>
    <property type="match status" value="1"/>
</dbReference>
<dbReference type="RefSeq" id="WP_022380262.1">
    <property type="nucleotide sequence ID" value="NZ_AP031426.1"/>
</dbReference>
<evidence type="ECO:0000256" key="3">
    <source>
        <dbReference type="ARBA" id="ARBA00022576"/>
    </source>
</evidence>
<dbReference type="GO" id="GO:0003677">
    <property type="term" value="F:DNA binding"/>
    <property type="evidence" value="ECO:0007669"/>
    <property type="project" value="InterPro"/>
</dbReference>
<dbReference type="InterPro" id="IPR015421">
    <property type="entry name" value="PyrdxlP-dep_Trfase_major"/>
</dbReference>
<dbReference type="PANTHER" id="PTHR43488:SF2">
    <property type="entry name" value="GLUTAMATE-PYRUVATE AMINOTRANSFERASE ALAA"/>
    <property type="match status" value="1"/>
</dbReference>
<dbReference type="InterPro" id="IPR051926">
    <property type="entry name" value="Ala_Aminotransferase"/>
</dbReference>
<proteinExistence type="inferred from homology"/>
<dbReference type="InterPro" id="IPR004839">
    <property type="entry name" value="Aminotransferase_I/II_large"/>
</dbReference>
<dbReference type="AlphaFoldDB" id="A0A174D1H2"/>
<organism evidence="8 9">
    <name type="scientific">Blautia wexlerae</name>
    <dbReference type="NCBI Taxonomy" id="418240"/>
    <lineage>
        <taxon>Bacteria</taxon>
        <taxon>Bacillati</taxon>
        <taxon>Bacillota</taxon>
        <taxon>Clostridia</taxon>
        <taxon>Lachnospirales</taxon>
        <taxon>Lachnospiraceae</taxon>
        <taxon>Blautia</taxon>
    </lineage>
</organism>
<name>A0A174D1H2_9FIRM</name>
<protein>
    <recommendedName>
        <fullName evidence="6">alanine transaminase</fullName>
        <ecNumber evidence="6">2.6.1.2</ecNumber>
    </recommendedName>
</protein>
<dbReference type="GO" id="GO:0004021">
    <property type="term" value="F:L-alanine:2-oxoglutarate aminotransferase activity"/>
    <property type="evidence" value="ECO:0007669"/>
    <property type="project" value="UniProtKB-EC"/>
</dbReference>
<dbReference type="SMART" id="SM00530">
    <property type="entry name" value="HTH_XRE"/>
    <property type="match status" value="1"/>
</dbReference>
<dbReference type="GO" id="GO:0030170">
    <property type="term" value="F:pyridoxal phosphate binding"/>
    <property type="evidence" value="ECO:0007669"/>
    <property type="project" value="InterPro"/>
</dbReference>
<evidence type="ECO:0000256" key="4">
    <source>
        <dbReference type="ARBA" id="ARBA00022679"/>
    </source>
</evidence>
<evidence type="ECO:0000259" key="7">
    <source>
        <dbReference type="PROSITE" id="PS50943"/>
    </source>
</evidence>
<dbReference type="Gene3D" id="3.40.640.10">
    <property type="entry name" value="Type I PLP-dependent aspartate aminotransferase-like (Major domain)"/>
    <property type="match status" value="1"/>
</dbReference>
<dbReference type="SUPFAM" id="SSF47413">
    <property type="entry name" value="lambda repressor-like DNA-binding domains"/>
    <property type="match status" value="1"/>
</dbReference>
<dbReference type="SUPFAM" id="SSF53383">
    <property type="entry name" value="PLP-dependent transferases"/>
    <property type="match status" value="1"/>
</dbReference>
<gene>
    <name evidence="8" type="ORF">ERS852478_02099</name>
</gene>
<evidence type="ECO:0000313" key="8">
    <source>
        <dbReference type="EMBL" id="CUO19511.1"/>
    </source>
</evidence>